<dbReference type="Gene3D" id="3.90.320.10">
    <property type="match status" value="1"/>
</dbReference>
<sequence length="286" mass="32059">MTSVVTSGAAYADFDFAHAATGIYRGMPADIYHARAPGVVSKTVLDILERSAAHYKAWLDGHERPATDALELGVITHARVFEPDLFASTYVQAPDHGDQRFKENKQKKAEWKAANEGKKPVSEEHWIASEGMARSIRRHPKVAPLLSRGEAEVTARWEDLDTGIICKARADWLVPNLGIILDLKTTEDAREDAFARSCAKYRYHVQNAHYDHGFSMAGIEIEDFVFVAVEKQPPYACAVYTLDDEAVFKGREAVDRNLRSLRDCIEVDEWPAYGNGIKKLSLPRWA</sequence>
<evidence type="ECO:0000313" key="3">
    <source>
        <dbReference type="Proteomes" id="UP000064967"/>
    </source>
</evidence>
<dbReference type="OrthoDB" id="256590at2"/>
<protein>
    <submittedName>
        <fullName evidence="2">Exodeoxyribonuclease VIII</fullName>
    </submittedName>
</protein>
<proteinExistence type="predicted"/>
<dbReference type="EMBL" id="CP012333">
    <property type="protein sequence ID" value="AKV03169.1"/>
    <property type="molecule type" value="Genomic_DNA"/>
</dbReference>
<dbReference type="InterPro" id="IPR011604">
    <property type="entry name" value="PDDEXK-like_dom_sf"/>
</dbReference>
<dbReference type="KEGG" id="llu:AKJ09_09832"/>
<evidence type="ECO:0000259" key="1">
    <source>
        <dbReference type="Pfam" id="PF12684"/>
    </source>
</evidence>
<name>A0A0K1QBP3_9BACT</name>
<evidence type="ECO:0000313" key="2">
    <source>
        <dbReference type="EMBL" id="AKV03169.1"/>
    </source>
</evidence>
<organism evidence="2 3">
    <name type="scientific">Labilithrix luteola</name>
    <dbReference type="NCBI Taxonomy" id="1391654"/>
    <lineage>
        <taxon>Bacteria</taxon>
        <taxon>Pseudomonadati</taxon>
        <taxon>Myxococcota</taxon>
        <taxon>Polyangia</taxon>
        <taxon>Polyangiales</taxon>
        <taxon>Labilitrichaceae</taxon>
        <taxon>Labilithrix</taxon>
    </lineage>
</organism>
<accession>A0A0K1QBP3</accession>
<feature type="domain" description="Putative exodeoxyribonuclease 8 PDDEXK-like" evidence="1">
    <location>
        <begin position="46"/>
        <end position="275"/>
    </location>
</feature>
<dbReference type="Pfam" id="PF12684">
    <property type="entry name" value="DUF3799"/>
    <property type="match status" value="1"/>
</dbReference>
<reference evidence="2 3" key="1">
    <citation type="submission" date="2015-08" db="EMBL/GenBank/DDBJ databases">
        <authorList>
            <person name="Babu N.S."/>
            <person name="Beckwith C.J."/>
            <person name="Beseler K.G."/>
            <person name="Brison A."/>
            <person name="Carone J.V."/>
            <person name="Caskin T.P."/>
            <person name="Diamond M."/>
            <person name="Durham M.E."/>
            <person name="Foxe J.M."/>
            <person name="Go M."/>
            <person name="Henderson B.A."/>
            <person name="Jones I.B."/>
            <person name="McGettigan J.A."/>
            <person name="Micheletti S.J."/>
            <person name="Nasrallah M.E."/>
            <person name="Ortiz D."/>
            <person name="Piller C.R."/>
            <person name="Privatt S.R."/>
            <person name="Schneider S.L."/>
            <person name="Sharp S."/>
            <person name="Smith T.C."/>
            <person name="Stanton J.D."/>
            <person name="Ullery H.E."/>
            <person name="Wilson R.J."/>
            <person name="Serrano M.G."/>
            <person name="Buck G."/>
            <person name="Lee V."/>
            <person name="Wang Y."/>
            <person name="Carvalho R."/>
            <person name="Voegtly L."/>
            <person name="Shi R."/>
            <person name="Duckworth R."/>
            <person name="Johnson A."/>
            <person name="Loviza R."/>
            <person name="Walstead R."/>
            <person name="Shah Z."/>
            <person name="Kiflezghi M."/>
            <person name="Wade K."/>
            <person name="Ball S.L."/>
            <person name="Bradley K.W."/>
            <person name="Asai D.J."/>
            <person name="Bowman C.A."/>
            <person name="Russell D.A."/>
            <person name="Pope W.H."/>
            <person name="Jacobs-Sera D."/>
            <person name="Hendrix R.W."/>
            <person name="Hatfull G.F."/>
        </authorList>
    </citation>
    <scope>NUCLEOTIDE SEQUENCE [LARGE SCALE GENOMIC DNA]</scope>
    <source>
        <strain evidence="2 3">DSM 27648</strain>
    </source>
</reference>
<dbReference type="RefSeq" id="WP_146653979.1">
    <property type="nucleotide sequence ID" value="NZ_CP012333.1"/>
</dbReference>
<dbReference type="STRING" id="1391654.AKJ09_09832"/>
<gene>
    <name evidence="2" type="ORF">AKJ09_09832</name>
</gene>
<dbReference type="AlphaFoldDB" id="A0A0K1QBP3"/>
<keyword evidence="3" id="KW-1185">Reference proteome</keyword>
<dbReference type="Proteomes" id="UP000064967">
    <property type="component" value="Chromosome"/>
</dbReference>
<dbReference type="InterPro" id="IPR024432">
    <property type="entry name" value="Put_RecE_PDDEXK-like_dom"/>
</dbReference>